<feature type="transmembrane region" description="Helical" evidence="6">
    <location>
        <begin position="20"/>
        <end position="38"/>
    </location>
</feature>
<feature type="transmembrane region" description="Helical" evidence="6">
    <location>
        <begin position="350"/>
        <end position="373"/>
    </location>
</feature>
<keyword evidence="2" id="KW-1003">Cell membrane</keyword>
<dbReference type="InterPro" id="IPR002797">
    <property type="entry name" value="Polysacc_synth"/>
</dbReference>
<feature type="transmembrane region" description="Helical" evidence="6">
    <location>
        <begin position="156"/>
        <end position="176"/>
    </location>
</feature>
<dbReference type="InterPro" id="IPR050833">
    <property type="entry name" value="Poly_Biosynth_Transport"/>
</dbReference>
<evidence type="ECO:0000256" key="1">
    <source>
        <dbReference type="ARBA" id="ARBA00004651"/>
    </source>
</evidence>
<keyword evidence="3 6" id="KW-0812">Transmembrane</keyword>
<feature type="transmembrane region" description="Helical" evidence="6">
    <location>
        <begin position="313"/>
        <end position="338"/>
    </location>
</feature>
<evidence type="ECO:0000313" key="7">
    <source>
        <dbReference type="EMBL" id="MFG6461724.1"/>
    </source>
</evidence>
<feature type="transmembrane region" description="Helical" evidence="6">
    <location>
        <begin position="86"/>
        <end position="112"/>
    </location>
</feature>
<gene>
    <name evidence="7" type="ORF">ACG04Q_09090</name>
</gene>
<protein>
    <submittedName>
        <fullName evidence="7">Lipopolysaccharide biosynthesis protein</fullName>
    </submittedName>
</protein>
<sequence length="507" mass="54582">MHYSKANFQRALQRFLLGRAATGALGLVFFVLVLRQLHREEFGAYTAILAIQAGVAVLATLGIEATLERFLPELRTAGNEVGASQLILLGIAVRASVLLLLVLLGLATMGWWVPLLSLQAYKEVLPLALAWLLMFGLMNTAGAIHEALLNQGTAQFTQALYTLLKIVLFVVLSRTWPSADGLTKVIVCESVATLAGLLVSVTRLKVGGLRSVLRPRQVWRELPESIRARMLAFGAKNYGAQLVMLLYGPDALRLVASSQAGLVQAARFGAVHSLYEYIQRYLPAFMLLRLIRPVFISRYTANRDFGALNAMGAIVLKINLAVLTPLIVFLVLAGDMVLGMLSKGRYADAGWLLVAYVALLVPMSNQWVVSIIANTTEQNDTQVKAAACALPGIVVGAWLVPSYGIAALVGGAWVSYLLYNLTAVAWLRRAGYPYRPDWRALLLCGAGGAIIAAAAVSAKAVMPPFALQDLVLGVAASSLVLAMLLVGGLFTPAERQMLTGMLKRRSA</sequence>
<dbReference type="Proteomes" id="UP001606302">
    <property type="component" value="Unassembled WGS sequence"/>
</dbReference>
<reference evidence="7 8" key="1">
    <citation type="submission" date="2024-08" db="EMBL/GenBank/DDBJ databases">
        <authorList>
            <person name="Lu H."/>
        </authorList>
    </citation>
    <scope>NUCLEOTIDE SEQUENCE [LARGE SCALE GENOMIC DNA]</scope>
    <source>
        <strain evidence="7 8">DXS20W</strain>
    </source>
</reference>
<feature type="transmembrane region" description="Helical" evidence="6">
    <location>
        <begin position="470"/>
        <end position="493"/>
    </location>
</feature>
<evidence type="ECO:0000256" key="6">
    <source>
        <dbReference type="SAM" id="Phobius"/>
    </source>
</evidence>
<comment type="subcellular location">
    <subcellularLocation>
        <location evidence="1">Cell membrane</location>
        <topology evidence="1">Multi-pass membrane protein</topology>
    </subcellularLocation>
</comment>
<feature type="transmembrane region" description="Helical" evidence="6">
    <location>
        <begin position="44"/>
        <end position="65"/>
    </location>
</feature>
<comment type="caution">
    <text evidence="7">The sequence shown here is derived from an EMBL/GenBank/DDBJ whole genome shotgun (WGS) entry which is preliminary data.</text>
</comment>
<dbReference type="PANTHER" id="PTHR30250:SF11">
    <property type="entry name" value="O-ANTIGEN TRANSPORTER-RELATED"/>
    <property type="match status" value="1"/>
</dbReference>
<dbReference type="RefSeq" id="WP_394510589.1">
    <property type="nucleotide sequence ID" value="NZ_JBIGHX010000003.1"/>
</dbReference>
<evidence type="ECO:0000256" key="3">
    <source>
        <dbReference type="ARBA" id="ARBA00022692"/>
    </source>
</evidence>
<dbReference type="EMBL" id="JBIGHX010000003">
    <property type="protein sequence ID" value="MFG6461724.1"/>
    <property type="molecule type" value="Genomic_DNA"/>
</dbReference>
<accession>A0ABW7GIR2</accession>
<name>A0ABW7GIR2_9BURK</name>
<keyword evidence="5 6" id="KW-0472">Membrane</keyword>
<feature type="transmembrane region" description="Helical" evidence="6">
    <location>
        <begin position="124"/>
        <end position="144"/>
    </location>
</feature>
<keyword evidence="8" id="KW-1185">Reference proteome</keyword>
<proteinExistence type="predicted"/>
<feature type="transmembrane region" description="Helical" evidence="6">
    <location>
        <begin position="393"/>
        <end position="419"/>
    </location>
</feature>
<dbReference type="PANTHER" id="PTHR30250">
    <property type="entry name" value="PST FAMILY PREDICTED COLANIC ACID TRANSPORTER"/>
    <property type="match status" value="1"/>
</dbReference>
<keyword evidence="4 6" id="KW-1133">Transmembrane helix</keyword>
<evidence type="ECO:0000256" key="5">
    <source>
        <dbReference type="ARBA" id="ARBA00023136"/>
    </source>
</evidence>
<evidence type="ECO:0000256" key="2">
    <source>
        <dbReference type="ARBA" id="ARBA00022475"/>
    </source>
</evidence>
<feature type="transmembrane region" description="Helical" evidence="6">
    <location>
        <begin position="440"/>
        <end position="458"/>
    </location>
</feature>
<dbReference type="Pfam" id="PF01943">
    <property type="entry name" value="Polysacc_synt"/>
    <property type="match status" value="1"/>
</dbReference>
<organism evidence="7 8">
    <name type="scientific">Pelomonas lactea</name>
    <dbReference type="NCBI Taxonomy" id="3299030"/>
    <lineage>
        <taxon>Bacteria</taxon>
        <taxon>Pseudomonadati</taxon>
        <taxon>Pseudomonadota</taxon>
        <taxon>Betaproteobacteria</taxon>
        <taxon>Burkholderiales</taxon>
        <taxon>Sphaerotilaceae</taxon>
        <taxon>Roseateles</taxon>
    </lineage>
</organism>
<evidence type="ECO:0000256" key="4">
    <source>
        <dbReference type="ARBA" id="ARBA00022989"/>
    </source>
</evidence>
<evidence type="ECO:0000313" key="8">
    <source>
        <dbReference type="Proteomes" id="UP001606302"/>
    </source>
</evidence>